<evidence type="ECO:0000313" key="3">
    <source>
        <dbReference type="Proteomes" id="UP001222325"/>
    </source>
</evidence>
<dbReference type="PANTHER" id="PTHR22930">
    <property type="match status" value="1"/>
</dbReference>
<dbReference type="InterPro" id="IPR045249">
    <property type="entry name" value="HARBI1-like"/>
</dbReference>
<name>A0AAD6U3D2_9AGAR</name>
<dbReference type="Proteomes" id="UP001222325">
    <property type="component" value="Unassembled WGS sequence"/>
</dbReference>
<dbReference type="AlphaFoldDB" id="A0AAD6U3D2"/>
<organism evidence="2 3">
    <name type="scientific">Mycena belliarum</name>
    <dbReference type="NCBI Taxonomy" id="1033014"/>
    <lineage>
        <taxon>Eukaryota</taxon>
        <taxon>Fungi</taxon>
        <taxon>Dikarya</taxon>
        <taxon>Basidiomycota</taxon>
        <taxon>Agaricomycotina</taxon>
        <taxon>Agaricomycetes</taxon>
        <taxon>Agaricomycetidae</taxon>
        <taxon>Agaricales</taxon>
        <taxon>Marasmiineae</taxon>
        <taxon>Mycenaceae</taxon>
        <taxon>Mycena</taxon>
    </lineage>
</organism>
<evidence type="ECO:0000313" key="2">
    <source>
        <dbReference type="EMBL" id="KAJ7083291.1"/>
    </source>
</evidence>
<dbReference type="PANTHER" id="PTHR22930:SF221">
    <property type="entry name" value="NUCLEASE HARBI1"/>
    <property type="match status" value="1"/>
</dbReference>
<protein>
    <recommendedName>
        <fullName evidence="1">DUF8040 domain-containing protein</fullName>
    </recommendedName>
</protein>
<feature type="non-terminal residue" evidence="2">
    <location>
        <position position="100"/>
    </location>
</feature>
<feature type="non-terminal residue" evidence="2">
    <location>
        <position position="1"/>
    </location>
</feature>
<dbReference type="InterPro" id="IPR058353">
    <property type="entry name" value="DUF8040"/>
</dbReference>
<keyword evidence="3" id="KW-1185">Reference proteome</keyword>
<gene>
    <name evidence="2" type="ORF">B0H15DRAFT_753796</name>
</gene>
<dbReference type="Pfam" id="PF26138">
    <property type="entry name" value="DUF8040"/>
    <property type="match status" value="1"/>
</dbReference>
<evidence type="ECO:0000259" key="1">
    <source>
        <dbReference type="Pfam" id="PF26138"/>
    </source>
</evidence>
<proteinExistence type="predicted"/>
<dbReference type="EMBL" id="JARJCN010000041">
    <property type="protein sequence ID" value="KAJ7083291.1"/>
    <property type="molecule type" value="Genomic_DNA"/>
</dbReference>
<comment type="caution">
    <text evidence="2">The sequence shown here is derived from an EMBL/GenBank/DDBJ whole genome shotgun (WGS) entry which is preliminary data.</text>
</comment>
<feature type="domain" description="DUF8040" evidence="1">
    <location>
        <begin position="1"/>
        <end position="44"/>
    </location>
</feature>
<sequence>TKWVSADEKLATFLYFARTGASSRMLQERFQRSADTINKRVIHIIWKFYTILHMLVGSFYQKHVHLPPDETPIEIKQNSKLYPYFRNARGAIDGSHFHAW</sequence>
<reference evidence="2" key="1">
    <citation type="submission" date="2023-03" db="EMBL/GenBank/DDBJ databases">
        <title>Massive genome expansion in bonnet fungi (Mycena s.s.) driven by repeated elements and novel gene families across ecological guilds.</title>
        <authorList>
            <consortium name="Lawrence Berkeley National Laboratory"/>
            <person name="Harder C.B."/>
            <person name="Miyauchi S."/>
            <person name="Viragh M."/>
            <person name="Kuo A."/>
            <person name="Thoen E."/>
            <person name="Andreopoulos B."/>
            <person name="Lu D."/>
            <person name="Skrede I."/>
            <person name="Drula E."/>
            <person name="Henrissat B."/>
            <person name="Morin E."/>
            <person name="Kohler A."/>
            <person name="Barry K."/>
            <person name="LaButti K."/>
            <person name="Morin E."/>
            <person name="Salamov A."/>
            <person name="Lipzen A."/>
            <person name="Mereny Z."/>
            <person name="Hegedus B."/>
            <person name="Baldrian P."/>
            <person name="Stursova M."/>
            <person name="Weitz H."/>
            <person name="Taylor A."/>
            <person name="Grigoriev I.V."/>
            <person name="Nagy L.G."/>
            <person name="Martin F."/>
            <person name="Kauserud H."/>
        </authorList>
    </citation>
    <scope>NUCLEOTIDE SEQUENCE</scope>
    <source>
        <strain evidence="2">CBHHK173m</strain>
    </source>
</reference>
<accession>A0AAD6U3D2</accession>